<dbReference type="CDD" id="cd00303">
    <property type="entry name" value="retropepsin_like"/>
    <property type="match status" value="1"/>
</dbReference>
<evidence type="ECO:0000313" key="3">
    <source>
        <dbReference type="EnsemblPlants" id="Bo4g186950.1"/>
    </source>
</evidence>
<dbReference type="Pfam" id="PF00098">
    <property type="entry name" value="zf-CCHC"/>
    <property type="match status" value="1"/>
</dbReference>
<proteinExistence type="predicted"/>
<evidence type="ECO:0000313" key="4">
    <source>
        <dbReference type="Proteomes" id="UP000032141"/>
    </source>
</evidence>
<evidence type="ECO:0000259" key="2">
    <source>
        <dbReference type="PROSITE" id="PS50158"/>
    </source>
</evidence>
<dbReference type="SUPFAM" id="SSF50630">
    <property type="entry name" value="Acid proteases"/>
    <property type="match status" value="1"/>
</dbReference>
<dbReference type="HOGENOM" id="CLU_991593_0_0_1"/>
<keyword evidence="1" id="KW-0863">Zinc-finger</keyword>
<dbReference type="Gene3D" id="4.10.60.10">
    <property type="entry name" value="Zinc finger, CCHC-type"/>
    <property type="match status" value="1"/>
</dbReference>
<sequence>MFLYFFSFAGVTRAVGSTKQATPAEDLRRSNRPNALRCYTCGEAGHMQTACPNTTKRGLLTDEVVWDDEETKLPEEPLEVITEERNEGDRGNLLMLRRVCLAPMRQDDHPWLRTNIFSSTCTIKGKVRRYVIDSGSCRNVISEEAVQKLGLRRSDHPAPYKLVWLQEGAEICVAHTVLVSLCIGAHYKEKIYCDVVPMDVSHILLGRPWQYDCDVAHSGQSNTYSFFFENRRIVLLPSQDAPLTSPRIHEPPAHLREGTGMTSRFFPDLFVRRLTWEVIWL</sequence>
<dbReference type="eggNOG" id="KOG0017">
    <property type="taxonomic scope" value="Eukaryota"/>
</dbReference>
<keyword evidence="4" id="KW-1185">Reference proteome</keyword>
<dbReference type="GO" id="GO:0003676">
    <property type="term" value="F:nucleic acid binding"/>
    <property type="evidence" value="ECO:0007669"/>
    <property type="project" value="InterPro"/>
</dbReference>
<evidence type="ECO:0000256" key="1">
    <source>
        <dbReference type="PROSITE-ProRule" id="PRU00047"/>
    </source>
</evidence>
<dbReference type="AlphaFoldDB" id="A0A0D3C4S9"/>
<organism evidence="3 4">
    <name type="scientific">Brassica oleracea var. oleracea</name>
    <dbReference type="NCBI Taxonomy" id="109376"/>
    <lineage>
        <taxon>Eukaryota</taxon>
        <taxon>Viridiplantae</taxon>
        <taxon>Streptophyta</taxon>
        <taxon>Embryophyta</taxon>
        <taxon>Tracheophyta</taxon>
        <taxon>Spermatophyta</taxon>
        <taxon>Magnoliopsida</taxon>
        <taxon>eudicotyledons</taxon>
        <taxon>Gunneridae</taxon>
        <taxon>Pentapetalae</taxon>
        <taxon>rosids</taxon>
        <taxon>malvids</taxon>
        <taxon>Brassicales</taxon>
        <taxon>Brassicaceae</taxon>
        <taxon>Brassiceae</taxon>
        <taxon>Brassica</taxon>
    </lineage>
</organism>
<protein>
    <recommendedName>
        <fullName evidence="2">CCHC-type domain-containing protein</fullName>
    </recommendedName>
</protein>
<dbReference type="InterPro" id="IPR001878">
    <property type="entry name" value="Znf_CCHC"/>
</dbReference>
<dbReference type="OMA" id="HNIFHAR"/>
<accession>A0A0D3C4S9</accession>
<dbReference type="Proteomes" id="UP000032141">
    <property type="component" value="Chromosome C4"/>
</dbReference>
<dbReference type="EnsemblPlants" id="Bo4g186950.1">
    <property type="protein sequence ID" value="Bo4g186950.1"/>
    <property type="gene ID" value="Bo4g186950"/>
</dbReference>
<dbReference type="InterPro" id="IPR021109">
    <property type="entry name" value="Peptidase_aspartic_dom_sf"/>
</dbReference>
<dbReference type="PANTHER" id="PTHR35046">
    <property type="entry name" value="ZINC KNUCKLE (CCHC-TYPE) FAMILY PROTEIN"/>
    <property type="match status" value="1"/>
</dbReference>
<keyword evidence="1" id="KW-0479">Metal-binding</keyword>
<dbReference type="PROSITE" id="PS50158">
    <property type="entry name" value="ZF_CCHC"/>
    <property type="match status" value="1"/>
</dbReference>
<name>A0A0D3C4S9_BRAOL</name>
<dbReference type="SMART" id="SM00343">
    <property type="entry name" value="ZnF_C2HC"/>
    <property type="match status" value="1"/>
</dbReference>
<dbReference type="GO" id="GO:0008270">
    <property type="term" value="F:zinc ion binding"/>
    <property type="evidence" value="ECO:0007669"/>
    <property type="project" value="UniProtKB-KW"/>
</dbReference>
<reference evidence="3 4" key="1">
    <citation type="journal article" date="2014" name="Genome Biol.">
        <title>Transcriptome and methylome profiling reveals relics of genome dominance in the mesopolyploid Brassica oleracea.</title>
        <authorList>
            <person name="Parkin I.A."/>
            <person name="Koh C."/>
            <person name="Tang H."/>
            <person name="Robinson S.J."/>
            <person name="Kagale S."/>
            <person name="Clarke W.E."/>
            <person name="Town C.D."/>
            <person name="Nixon J."/>
            <person name="Krishnakumar V."/>
            <person name="Bidwell S.L."/>
            <person name="Denoeud F."/>
            <person name="Belcram H."/>
            <person name="Links M.G."/>
            <person name="Just J."/>
            <person name="Clarke C."/>
            <person name="Bender T."/>
            <person name="Huebert T."/>
            <person name="Mason A.S."/>
            <person name="Pires J.C."/>
            <person name="Barker G."/>
            <person name="Moore J."/>
            <person name="Walley P.G."/>
            <person name="Manoli S."/>
            <person name="Batley J."/>
            <person name="Edwards D."/>
            <person name="Nelson M.N."/>
            <person name="Wang X."/>
            <person name="Paterson A.H."/>
            <person name="King G."/>
            <person name="Bancroft I."/>
            <person name="Chalhoub B."/>
            <person name="Sharpe A.G."/>
        </authorList>
    </citation>
    <scope>NUCLEOTIDE SEQUENCE</scope>
    <source>
        <strain evidence="3 4">cv. TO1000</strain>
    </source>
</reference>
<dbReference type="STRING" id="109376.A0A0D3C4S9"/>
<dbReference type="Pfam" id="PF13650">
    <property type="entry name" value="Asp_protease_2"/>
    <property type="match status" value="1"/>
</dbReference>
<dbReference type="PANTHER" id="PTHR35046:SF18">
    <property type="entry name" value="RNA-DIRECTED DNA POLYMERASE"/>
    <property type="match status" value="1"/>
</dbReference>
<dbReference type="Gramene" id="Bo4g186950.1">
    <property type="protein sequence ID" value="Bo4g186950.1"/>
    <property type="gene ID" value="Bo4g186950"/>
</dbReference>
<feature type="domain" description="CCHC-type" evidence="2">
    <location>
        <begin position="37"/>
        <end position="53"/>
    </location>
</feature>
<dbReference type="InterPro" id="IPR036875">
    <property type="entry name" value="Znf_CCHC_sf"/>
</dbReference>
<dbReference type="Gene3D" id="2.40.70.10">
    <property type="entry name" value="Acid Proteases"/>
    <property type="match status" value="1"/>
</dbReference>
<dbReference type="SUPFAM" id="SSF57756">
    <property type="entry name" value="Retrovirus zinc finger-like domains"/>
    <property type="match status" value="1"/>
</dbReference>
<reference evidence="3" key="2">
    <citation type="submission" date="2015-03" db="UniProtKB">
        <authorList>
            <consortium name="EnsemblPlants"/>
        </authorList>
    </citation>
    <scope>IDENTIFICATION</scope>
</reference>
<keyword evidence="1" id="KW-0862">Zinc</keyword>